<organism evidence="2 3">
    <name type="scientific">Aliidiomarina shirensis</name>
    <dbReference type="NCBI Taxonomy" id="1048642"/>
    <lineage>
        <taxon>Bacteria</taxon>
        <taxon>Pseudomonadati</taxon>
        <taxon>Pseudomonadota</taxon>
        <taxon>Gammaproteobacteria</taxon>
        <taxon>Alteromonadales</taxon>
        <taxon>Idiomarinaceae</taxon>
        <taxon>Aliidiomarina</taxon>
    </lineage>
</organism>
<dbReference type="RefSeq" id="WP_126808637.1">
    <property type="nucleotide sequence ID" value="NZ_PIPP01000006.1"/>
</dbReference>
<reference evidence="3" key="1">
    <citation type="journal article" date="2018" name="Front. Microbiol.">
        <title>Genome-Based Analysis Reveals the Taxonomy and Diversity of the Family Idiomarinaceae.</title>
        <authorList>
            <person name="Liu Y."/>
            <person name="Lai Q."/>
            <person name="Shao Z."/>
        </authorList>
    </citation>
    <scope>NUCLEOTIDE SEQUENCE [LARGE SCALE GENOMIC DNA]</scope>
    <source>
        <strain evidence="3">AIS</strain>
    </source>
</reference>
<protein>
    <submittedName>
        <fullName evidence="2">Uncharacterized protein</fullName>
    </submittedName>
</protein>
<feature type="signal peptide" evidence="1">
    <location>
        <begin position="1"/>
        <end position="22"/>
    </location>
</feature>
<name>A0A432WP14_9GAMM</name>
<sequence length="471" mass="53157">MKSFISYCLAAAALFFHASLFAIELPEQAQELRQEAEKIRSKSPWFAQIWPGFWPESEPFIVFNSVGETLLFTTDEPLPGYEAKHGHYYFYSERLPNTTDFAYFINYPLPNNQLATAVRIHDLRGEVIDTLLHEAFHGYQRLHFSKLHASSFLDPSYFSEPTVRGLLRFQFSLAQKAHAEQGEEQSEALVRDWLTFRAGFEHAIAKEVGELLASFEHLEGTAHWVGVQAAYAEHSRNQLGDFLRHFQARFDNSNHVRTSAYATGAFLVDILNEYSPDDYDWRAQLEAGNTPLALAIALFEIDPETAMNEMNALFERHDASAYIQAAAEPETHNNVVKFANVRETYPYSLSVTLTLEVVEGRAELPLRFSAGEGGFENLSNNVIFIPDPGTFQIDYKNTTIDIRGLPALADLQSVGTGKLRIQVWSETPIVSLSELIISEPLVLEFGDSAIRSGRTWHASSEDQHTIAIEIE</sequence>
<evidence type="ECO:0000256" key="1">
    <source>
        <dbReference type="SAM" id="SignalP"/>
    </source>
</evidence>
<accession>A0A432WP14</accession>
<evidence type="ECO:0000313" key="2">
    <source>
        <dbReference type="EMBL" id="RUO35478.1"/>
    </source>
</evidence>
<dbReference type="OrthoDB" id="6397080at2"/>
<proteinExistence type="predicted"/>
<dbReference type="EMBL" id="PIPP01000006">
    <property type="protein sequence ID" value="RUO35478.1"/>
    <property type="molecule type" value="Genomic_DNA"/>
</dbReference>
<keyword evidence="1" id="KW-0732">Signal</keyword>
<gene>
    <name evidence="2" type="ORF">CWE13_11145</name>
</gene>
<comment type="caution">
    <text evidence="2">The sequence shown here is derived from an EMBL/GenBank/DDBJ whole genome shotgun (WGS) entry which is preliminary data.</text>
</comment>
<evidence type="ECO:0000313" key="3">
    <source>
        <dbReference type="Proteomes" id="UP000286934"/>
    </source>
</evidence>
<dbReference type="AlphaFoldDB" id="A0A432WP14"/>
<dbReference type="Proteomes" id="UP000286934">
    <property type="component" value="Unassembled WGS sequence"/>
</dbReference>
<keyword evidence="3" id="KW-1185">Reference proteome</keyword>
<feature type="chain" id="PRO_5019466234" evidence="1">
    <location>
        <begin position="23"/>
        <end position="471"/>
    </location>
</feature>